<feature type="signal peptide" evidence="2">
    <location>
        <begin position="1"/>
        <end position="18"/>
    </location>
</feature>
<dbReference type="EMBL" id="KE653559">
    <property type="protein sequence ID" value="EQK99216.1"/>
    <property type="molecule type" value="Genomic_DNA"/>
</dbReference>
<feature type="compositionally biased region" description="Low complexity" evidence="1">
    <location>
        <begin position="61"/>
        <end position="72"/>
    </location>
</feature>
<protein>
    <submittedName>
        <fullName evidence="3">Uncharacterized protein</fullName>
    </submittedName>
</protein>
<dbReference type="HOGENOM" id="CLU_2590381_0_0_1"/>
<dbReference type="AlphaFoldDB" id="T5ABW3"/>
<evidence type="ECO:0000313" key="4">
    <source>
        <dbReference type="Proteomes" id="UP000019374"/>
    </source>
</evidence>
<reference evidence="3 4" key="1">
    <citation type="journal article" date="2013" name="Chin. Sci. Bull.">
        <title>Genome survey uncovers the secrets of sex and lifestyle in caterpillar fungus.</title>
        <authorList>
            <person name="Hu X."/>
            <person name="Zhang Y."/>
            <person name="Xiao G."/>
            <person name="Zheng P."/>
            <person name="Xia Y."/>
            <person name="Zhang X."/>
            <person name="St Leger R.J."/>
            <person name="Liu X."/>
            <person name="Wang C."/>
        </authorList>
    </citation>
    <scope>NUCLEOTIDE SEQUENCE [LARGE SCALE GENOMIC DNA]</scope>
    <source>
        <strain evidence="4">Co18 / CGMCC 3.14243</strain>
        <tissue evidence="3">Fruit-body</tissue>
    </source>
</reference>
<keyword evidence="2" id="KW-0732">Signal</keyword>
<dbReference type="Proteomes" id="UP000019374">
    <property type="component" value="Unassembled WGS sequence"/>
</dbReference>
<feature type="compositionally biased region" description="Basic and acidic residues" evidence="1">
    <location>
        <begin position="21"/>
        <end position="60"/>
    </location>
</feature>
<evidence type="ECO:0000256" key="1">
    <source>
        <dbReference type="SAM" id="MobiDB-lite"/>
    </source>
</evidence>
<proteinExistence type="predicted"/>
<evidence type="ECO:0000256" key="2">
    <source>
        <dbReference type="SAM" id="SignalP"/>
    </source>
</evidence>
<organism evidence="3 4">
    <name type="scientific">Ophiocordyceps sinensis (strain Co18 / CGMCC 3.14243)</name>
    <name type="common">Yarsagumba caterpillar fungus</name>
    <name type="synonym">Hirsutella sinensis</name>
    <dbReference type="NCBI Taxonomy" id="911162"/>
    <lineage>
        <taxon>Eukaryota</taxon>
        <taxon>Fungi</taxon>
        <taxon>Dikarya</taxon>
        <taxon>Ascomycota</taxon>
        <taxon>Pezizomycotina</taxon>
        <taxon>Sordariomycetes</taxon>
        <taxon>Hypocreomycetidae</taxon>
        <taxon>Hypocreales</taxon>
        <taxon>Ophiocordycipitaceae</taxon>
        <taxon>Ophiocordyceps</taxon>
    </lineage>
</organism>
<gene>
    <name evidence="3" type="ORF">OCS_05076</name>
</gene>
<evidence type="ECO:0000313" key="3">
    <source>
        <dbReference type="EMBL" id="EQK99216.1"/>
    </source>
</evidence>
<name>T5ABW3_OPHSC</name>
<feature type="chain" id="PRO_5004606013" evidence="2">
    <location>
        <begin position="19"/>
        <end position="80"/>
    </location>
</feature>
<feature type="region of interest" description="Disordered" evidence="1">
    <location>
        <begin position="15"/>
        <end position="80"/>
    </location>
</feature>
<accession>T5ABW3</accession>
<sequence>MVKLSMLMAGLAASATMAGVVEKRNERRCATRDLTPEEKEATKGEATKGEATKEEPKEEPTSPWASSSTTAARRQKSAHR</sequence>